<evidence type="ECO:0000313" key="2">
    <source>
        <dbReference type="Proteomes" id="UP001285921"/>
    </source>
</evidence>
<dbReference type="PANTHER" id="PTHR43649:SF12">
    <property type="entry name" value="DIACETYLCHITOBIOSE BINDING PROTEIN DASA"/>
    <property type="match status" value="1"/>
</dbReference>
<dbReference type="Proteomes" id="UP001285921">
    <property type="component" value="Unassembled WGS sequence"/>
</dbReference>
<protein>
    <recommendedName>
        <fullName evidence="3">ABC transporter substrate-binding protein</fullName>
    </recommendedName>
</protein>
<keyword evidence="2" id="KW-1185">Reference proteome</keyword>
<reference evidence="1 2" key="1">
    <citation type="submission" date="2023-05" db="EMBL/GenBank/DDBJ databases">
        <title>Draft genome of Paenibacillus sp. CCS26.</title>
        <authorList>
            <person name="Akita H."/>
            <person name="Shinto Y."/>
            <person name="Kimura Z."/>
        </authorList>
    </citation>
    <scope>NUCLEOTIDE SEQUENCE [LARGE SCALE GENOMIC DNA]</scope>
    <source>
        <strain evidence="1 2">CCS26</strain>
    </source>
</reference>
<dbReference type="Gene3D" id="3.40.190.10">
    <property type="entry name" value="Periplasmic binding protein-like II"/>
    <property type="match status" value="1"/>
</dbReference>
<name>A0ABQ6NQ30_9BACL</name>
<dbReference type="InterPro" id="IPR050490">
    <property type="entry name" value="Bact_solute-bd_prot1"/>
</dbReference>
<dbReference type="InterPro" id="IPR006059">
    <property type="entry name" value="SBP"/>
</dbReference>
<proteinExistence type="predicted"/>
<dbReference type="EMBL" id="BTCL01000017">
    <property type="protein sequence ID" value="GMK47171.1"/>
    <property type="molecule type" value="Genomic_DNA"/>
</dbReference>
<organism evidence="1 2">
    <name type="scientific">Paenibacillus glycanilyticus</name>
    <dbReference type="NCBI Taxonomy" id="126569"/>
    <lineage>
        <taxon>Bacteria</taxon>
        <taxon>Bacillati</taxon>
        <taxon>Bacillota</taxon>
        <taxon>Bacilli</taxon>
        <taxon>Bacillales</taxon>
        <taxon>Paenibacillaceae</taxon>
        <taxon>Paenibacillus</taxon>
    </lineage>
</organism>
<dbReference type="Pfam" id="PF01547">
    <property type="entry name" value="SBP_bac_1"/>
    <property type="match status" value="1"/>
</dbReference>
<evidence type="ECO:0000313" key="1">
    <source>
        <dbReference type="EMBL" id="GMK47171.1"/>
    </source>
</evidence>
<gene>
    <name evidence="1" type="ORF">PghCCS26_43010</name>
</gene>
<accession>A0ABQ6NQ30</accession>
<dbReference type="SUPFAM" id="SSF53850">
    <property type="entry name" value="Periplasmic binding protein-like II"/>
    <property type="match status" value="1"/>
</dbReference>
<dbReference type="PANTHER" id="PTHR43649">
    <property type="entry name" value="ARABINOSE-BINDING PROTEIN-RELATED"/>
    <property type="match status" value="1"/>
</dbReference>
<evidence type="ECO:0008006" key="3">
    <source>
        <dbReference type="Google" id="ProtNLM"/>
    </source>
</evidence>
<comment type="caution">
    <text evidence="1">The sequence shown here is derived from an EMBL/GenBank/DDBJ whole genome shotgun (WGS) entry which is preliminary data.</text>
</comment>
<sequence>MANLLTPLVKTFNETNKDNIEVELRFYTENFPQSLDVAFSSSQSPDLYQVYDFTNELKKGYPLALNDFMKDDFKEMFEPALKEDINMKDGKVYTLPNFGLTQRLIYNVELFEKAGITEPPKTLNELVEDAKKITAAGKTEDIYGFAVNMKNADSGLGRSANVITSASGFPKTGYDYKTGKYDFSGHKEAIQAFRQMKLDGSMIPSSESLDIDPLRDQFADGKIGMYFSNSSEPNVYKSQFPTKIRWAAAPPPTYTGNNDGVIPISLAGTWLAISRDSKHKEQAWKFYEWLAQQDNLKTYQEKGYAVSLLPSVRSIVKQSDVKGFEYFMPTQYDGILPPTPSLTVEGKKYNDEFAKYIIDGGDLDKTIADLNNRYNAALEKVSQ</sequence>